<comment type="subcellular location">
    <subcellularLocation>
        <location evidence="1">Membrane</location>
        <topology evidence="1">Single-pass type II membrane protein</topology>
    </subcellularLocation>
</comment>
<feature type="compositionally biased region" description="Polar residues" evidence="7">
    <location>
        <begin position="221"/>
        <end position="236"/>
    </location>
</feature>
<keyword evidence="6" id="KW-0325">Glycoprotein</keyword>
<sequence length="654" mass="72301">MLPSTSSSSSSLDDVPLLHQQQQHERLCIAAPSCPPSPNRKDSSPSSKLTKRVKARKHSYDKNCANAGSSGSTIRGTTTINIINNFGMGSINHFTDLGVAAAASDSKTRNKNAKLSWCLLRSCLGVVLTVWAVAMVVVLRSHVNNNPADSPSTNMRALSQKAKALMNHRRGTFGTGSVRGIKELAAQLEQRKPIVKTVNEKTEAGVALITSEVKTDATAVESESASDSQLVKQVNPSQEETEDDDGSSEDVTGSNAATETERDDNVNYDAGRASSLTATGQDVAYSLAHPTDFKLDTPHAPSCSLPLDASSVSFTLVTQLSNDRMWMIPHHCERWGDHPISVVVFSNRDAAEIKANAVKEGCSEEHLTVQTVSRTKYDPTGTEYPVNVLRNLALSAVKTSHVVYADVDFWSATNLHSMLSQPSVKERFASDPHLATVVPAFQMVRQCRAWRDCRERNIPVMPKDKESLLELIQKRMASSFDPTNTGGHGSTKYVTWKSQEEGAFVDLPCIKSNRYEPYLAIRYCSDLPPFQEGFTGYGKNKMTWAMQLRRSGYQFSQLGGAFLVHYPHLDSKSREEWNKKPDLLYSTSLNELDGETKEKIDWASFKRARVDALFLDFRRWLDSSVEDEARVPMCKDAQNDDVRLWVPPGKTSDS</sequence>
<feature type="region of interest" description="Disordered" evidence="7">
    <location>
        <begin position="1"/>
        <end position="70"/>
    </location>
</feature>
<evidence type="ECO:0000256" key="5">
    <source>
        <dbReference type="ARBA" id="ARBA00023136"/>
    </source>
</evidence>
<feature type="region of interest" description="Disordered" evidence="7">
    <location>
        <begin position="218"/>
        <end position="269"/>
    </location>
</feature>
<accession>A0ABD3Q0P8</accession>
<evidence type="ECO:0000256" key="6">
    <source>
        <dbReference type="ARBA" id="ARBA00023180"/>
    </source>
</evidence>
<dbReference type="PANTHER" id="PTHR12270:SF52">
    <property type="entry name" value="GLYCOSYLTRANSFERASE-LIKE PROTEIN GNT13-RELATED"/>
    <property type="match status" value="1"/>
</dbReference>
<feature type="compositionally biased region" description="Acidic residues" evidence="7">
    <location>
        <begin position="239"/>
        <end position="248"/>
    </location>
</feature>
<dbReference type="PANTHER" id="PTHR12270">
    <property type="entry name" value="GLYCOSYLTRANSFERASE-RELATED"/>
    <property type="match status" value="1"/>
</dbReference>
<organism evidence="9 10">
    <name type="scientific">Cyclotella cryptica</name>
    <dbReference type="NCBI Taxonomy" id="29204"/>
    <lineage>
        <taxon>Eukaryota</taxon>
        <taxon>Sar</taxon>
        <taxon>Stramenopiles</taxon>
        <taxon>Ochrophyta</taxon>
        <taxon>Bacillariophyta</taxon>
        <taxon>Coscinodiscophyceae</taxon>
        <taxon>Thalassiosirophycidae</taxon>
        <taxon>Stephanodiscales</taxon>
        <taxon>Stephanodiscaceae</taxon>
        <taxon>Cyclotella</taxon>
    </lineage>
</organism>
<dbReference type="AlphaFoldDB" id="A0ABD3Q0P8"/>
<evidence type="ECO:0000256" key="7">
    <source>
        <dbReference type="SAM" id="MobiDB-lite"/>
    </source>
</evidence>
<evidence type="ECO:0000313" key="9">
    <source>
        <dbReference type="EMBL" id="KAL3793652.1"/>
    </source>
</evidence>
<evidence type="ECO:0000256" key="3">
    <source>
        <dbReference type="ARBA" id="ARBA00022968"/>
    </source>
</evidence>
<gene>
    <name evidence="9" type="ORF">HJC23_010224</name>
</gene>
<dbReference type="Proteomes" id="UP001516023">
    <property type="component" value="Unassembled WGS sequence"/>
</dbReference>
<keyword evidence="3" id="KW-0735">Signal-anchor</keyword>
<dbReference type="EMBL" id="JABMIG020000089">
    <property type="protein sequence ID" value="KAL3793652.1"/>
    <property type="molecule type" value="Genomic_DNA"/>
</dbReference>
<keyword evidence="2 8" id="KW-0812">Transmembrane</keyword>
<keyword evidence="5 8" id="KW-0472">Membrane</keyword>
<evidence type="ECO:0000256" key="1">
    <source>
        <dbReference type="ARBA" id="ARBA00004606"/>
    </source>
</evidence>
<feature type="compositionally biased region" description="Low complexity" evidence="7">
    <location>
        <begin position="1"/>
        <end position="11"/>
    </location>
</feature>
<evidence type="ECO:0000256" key="2">
    <source>
        <dbReference type="ARBA" id="ARBA00022692"/>
    </source>
</evidence>
<feature type="transmembrane region" description="Helical" evidence="8">
    <location>
        <begin position="118"/>
        <end position="139"/>
    </location>
</feature>
<comment type="caution">
    <text evidence="9">The sequence shown here is derived from an EMBL/GenBank/DDBJ whole genome shotgun (WGS) entry which is preliminary data.</text>
</comment>
<dbReference type="Pfam" id="PF13896">
    <property type="entry name" value="Glyco_transf_49"/>
    <property type="match status" value="1"/>
</dbReference>
<proteinExistence type="predicted"/>
<reference evidence="9 10" key="1">
    <citation type="journal article" date="2020" name="G3 (Bethesda)">
        <title>Improved Reference Genome for Cyclotella cryptica CCMP332, a Model for Cell Wall Morphogenesis, Salinity Adaptation, and Lipid Production in Diatoms (Bacillariophyta).</title>
        <authorList>
            <person name="Roberts W.R."/>
            <person name="Downey K.M."/>
            <person name="Ruck E.C."/>
            <person name="Traller J.C."/>
            <person name="Alverson A.J."/>
        </authorList>
    </citation>
    <scope>NUCLEOTIDE SEQUENCE [LARGE SCALE GENOMIC DNA]</scope>
    <source>
        <strain evidence="9 10">CCMP332</strain>
    </source>
</reference>
<evidence type="ECO:0000313" key="10">
    <source>
        <dbReference type="Proteomes" id="UP001516023"/>
    </source>
</evidence>
<evidence type="ECO:0000256" key="8">
    <source>
        <dbReference type="SAM" id="Phobius"/>
    </source>
</evidence>
<dbReference type="InterPro" id="IPR051292">
    <property type="entry name" value="Xyl/GlcA_transferase"/>
</dbReference>
<dbReference type="GO" id="GO:0016020">
    <property type="term" value="C:membrane"/>
    <property type="evidence" value="ECO:0007669"/>
    <property type="project" value="UniProtKB-SubCell"/>
</dbReference>
<keyword evidence="10" id="KW-1185">Reference proteome</keyword>
<protein>
    <submittedName>
        <fullName evidence="9">Uncharacterized protein</fullName>
    </submittedName>
</protein>
<feature type="compositionally biased region" description="Basic residues" evidence="7">
    <location>
        <begin position="49"/>
        <end position="59"/>
    </location>
</feature>
<keyword evidence="4 8" id="KW-1133">Transmembrane helix</keyword>
<evidence type="ECO:0000256" key="4">
    <source>
        <dbReference type="ARBA" id="ARBA00022989"/>
    </source>
</evidence>
<name>A0ABD3Q0P8_9STRA</name>